<keyword evidence="6 10" id="KW-1133">Transmembrane helix</keyword>
<feature type="transmembrane region" description="Helical" evidence="10">
    <location>
        <begin position="242"/>
        <end position="262"/>
    </location>
</feature>
<dbReference type="InterPro" id="IPR051410">
    <property type="entry name" value="Ferric/Cupric_Reductase"/>
</dbReference>
<comment type="similarity">
    <text evidence="2">Belongs to the ferric reductase (FRE) family.</text>
</comment>
<evidence type="ECO:0000256" key="6">
    <source>
        <dbReference type="ARBA" id="ARBA00022989"/>
    </source>
</evidence>
<dbReference type="Gene3D" id="3.40.50.80">
    <property type="entry name" value="Nucleotide-binding domain of ferredoxin-NADP reductase (FNR) module"/>
    <property type="match status" value="1"/>
</dbReference>
<evidence type="ECO:0000256" key="9">
    <source>
        <dbReference type="ARBA" id="ARBA00023136"/>
    </source>
</evidence>
<evidence type="ECO:0000256" key="4">
    <source>
        <dbReference type="ARBA" id="ARBA00022692"/>
    </source>
</evidence>
<keyword evidence="3" id="KW-0813">Transport</keyword>
<dbReference type="OrthoDB" id="10006946at2759"/>
<dbReference type="STRING" id="1507870.A0A1V8SWC2"/>
<dbReference type="CDD" id="cd06186">
    <property type="entry name" value="NOX_Duox_like_FAD_NADP"/>
    <property type="match status" value="1"/>
</dbReference>
<dbReference type="Proteomes" id="UP000192596">
    <property type="component" value="Unassembled WGS sequence"/>
</dbReference>
<evidence type="ECO:0000313" key="12">
    <source>
        <dbReference type="EMBL" id="OQO03360.1"/>
    </source>
</evidence>
<dbReference type="GO" id="GO:0005886">
    <property type="term" value="C:plasma membrane"/>
    <property type="evidence" value="ECO:0007669"/>
    <property type="project" value="TreeGrafter"/>
</dbReference>
<dbReference type="Pfam" id="PF01794">
    <property type="entry name" value="Ferric_reduct"/>
    <property type="match status" value="1"/>
</dbReference>
<evidence type="ECO:0000256" key="1">
    <source>
        <dbReference type="ARBA" id="ARBA00004141"/>
    </source>
</evidence>
<dbReference type="SFLD" id="SFLDS00052">
    <property type="entry name" value="Ferric_Reductase_Domain"/>
    <property type="match status" value="1"/>
</dbReference>
<keyword evidence="13" id="KW-1185">Reference proteome</keyword>
<feature type="transmembrane region" description="Helical" evidence="10">
    <location>
        <begin position="186"/>
        <end position="206"/>
    </location>
</feature>
<comment type="subcellular location">
    <subcellularLocation>
        <location evidence="1">Membrane</location>
        <topology evidence="1">Multi-pass membrane protein</topology>
    </subcellularLocation>
</comment>
<evidence type="ECO:0000259" key="11">
    <source>
        <dbReference type="PROSITE" id="PS51384"/>
    </source>
</evidence>
<dbReference type="Pfam" id="PF08030">
    <property type="entry name" value="NAD_binding_6"/>
    <property type="match status" value="1"/>
</dbReference>
<feature type="transmembrane region" description="Helical" evidence="10">
    <location>
        <begin position="25"/>
        <end position="47"/>
    </location>
</feature>
<sequence length="583" mass="65610">MGWPYRFIFDISDNQKSHMRRTLDWYGFVAQTSVLLPLLAIQLFHIVKGLSDRRQRDAFLTVPSSPRLKHGQTGLGGSLRTPQHRLRIFMWWASEDLDIVGVHFGSKGGISAVTAWGAWLLLLCFLETGDNYLHLTKRFGIVAASQLPFHYLLSLKSPYSPIQMITQSSHETLNASHQLLGRLITWLLYSHAVLYLNLYVMNGLLITKLKQAYVLCGVAGIIAFTVVGTTALAPVRRWSYRVFYVVHVVLATALLPVLFFHVSHIRVYMYETAVIYCANVGLRYFFTTNRPALLRLIPDTGLLEISVPLTTTTAASGVSRAAVWQPSQHAYVSLPGHAVSRTFRSNPYTVASVPSVEKQLRFVARTLDGNTAKLAASLGGDEKPRDVTIEGPYGVTTHANQLLGYDRVLFFAGGVGGTFIVPLYRQLLSDLSPGKSRRRDKVSFVWAVRSKSETQWAIPESAAERDVFTDRLKVFLTRDEALAGSRIDERQNEDEEAIELQERKQLLSEAELSITNHAGHDMYERGRPNVERIVEQCMMQGSNERVAVVVCGPKSLSRSLRAAIKPYVWRGRDVWFWDESFGY</sequence>
<evidence type="ECO:0000313" key="13">
    <source>
        <dbReference type="Proteomes" id="UP000192596"/>
    </source>
</evidence>
<keyword evidence="4 10" id="KW-0812">Transmembrane</keyword>
<evidence type="ECO:0000256" key="3">
    <source>
        <dbReference type="ARBA" id="ARBA00022448"/>
    </source>
</evidence>
<dbReference type="GO" id="GO:0000293">
    <property type="term" value="F:ferric-chelate reductase activity"/>
    <property type="evidence" value="ECO:0007669"/>
    <property type="project" value="UniProtKB-ARBA"/>
</dbReference>
<proteinExistence type="inferred from homology"/>
<dbReference type="SUPFAM" id="SSF52343">
    <property type="entry name" value="Ferredoxin reductase-like, C-terminal NADP-linked domain"/>
    <property type="match status" value="1"/>
</dbReference>
<keyword evidence="5" id="KW-0249">Electron transport</keyword>
<dbReference type="PANTHER" id="PTHR32361">
    <property type="entry name" value="FERRIC/CUPRIC REDUCTASE TRANSMEMBRANE COMPONENT"/>
    <property type="match status" value="1"/>
</dbReference>
<dbReference type="InterPro" id="IPR017927">
    <property type="entry name" value="FAD-bd_FR_type"/>
</dbReference>
<dbReference type="InterPro" id="IPR013121">
    <property type="entry name" value="Fe_red_NAD-bd_6"/>
</dbReference>
<protein>
    <recommendedName>
        <fullName evidence="11">FAD-binding FR-type domain-containing protein</fullName>
    </recommendedName>
</protein>
<gene>
    <name evidence="12" type="ORF">B0A48_11618</name>
</gene>
<feature type="transmembrane region" description="Helical" evidence="10">
    <location>
        <begin position="212"/>
        <end position="235"/>
    </location>
</feature>
<keyword evidence="7" id="KW-0560">Oxidoreductase</keyword>
<evidence type="ECO:0000256" key="8">
    <source>
        <dbReference type="ARBA" id="ARBA00023065"/>
    </source>
</evidence>
<evidence type="ECO:0000256" key="10">
    <source>
        <dbReference type="SAM" id="Phobius"/>
    </source>
</evidence>
<reference evidence="13" key="1">
    <citation type="submission" date="2017-03" db="EMBL/GenBank/DDBJ databases">
        <title>Genomes of endolithic fungi from Antarctica.</title>
        <authorList>
            <person name="Coleine C."/>
            <person name="Masonjones S."/>
            <person name="Stajich J.E."/>
        </authorList>
    </citation>
    <scope>NUCLEOTIDE SEQUENCE [LARGE SCALE GENOMIC DNA]</scope>
    <source>
        <strain evidence="13">CCFEE 5527</strain>
    </source>
</reference>
<dbReference type="SFLD" id="SFLDG01168">
    <property type="entry name" value="Ferric_reductase_subgroup_(FRE"/>
    <property type="match status" value="1"/>
</dbReference>
<dbReference type="GO" id="GO:0006826">
    <property type="term" value="P:iron ion transport"/>
    <property type="evidence" value="ECO:0007669"/>
    <property type="project" value="TreeGrafter"/>
</dbReference>
<feature type="transmembrane region" description="Helical" evidence="10">
    <location>
        <begin position="268"/>
        <end position="286"/>
    </location>
</feature>
<accession>A0A1V8SWC2</accession>
<evidence type="ECO:0000256" key="2">
    <source>
        <dbReference type="ARBA" id="ARBA00006278"/>
    </source>
</evidence>
<keyword evidence="9 10" id="KW-0472">Membrane</keyword>
<dbReference type="GO" id="GO:0015677">
    <property type="term" value="P:copper ion import"/>
    <property type="evidence" value="ECO:0007669"/>
    <property type="project" value="TreeGrafter"/>
</dbReference>
<dbReference type="PANTHER" id="PTHR32361:SF28">
    <property type="entry name" value="FRP1P"/>
    <property type="match status" value="1"/>
</dbReference>
<dbReference type="AlphaFoldDB" id="A0A1V8SWC2"/>
<name>A0A1V8SWC2_9PEZI</name>
<keyword evidence="8" id="KW-0406">Ion transport</keyword>
<dbReference type="EMBL" id="NAJO01000025">
    <property type="protein sequence ID" value="OQO03360.1"/>
    <property type="molecule type" value="Genomic_DNA"/>
</dbReference>
<dbReference type="InParanoid" id="A0A1V8SWC2"/>
<dbReference type="Pfam" id="PF08022">
    <property type="entry name" value="FAD_binding_8"/>
    <property type="match status" value="1"/>
</dbReference>
<dbReference type="InterPro" id="IPR013130">
    <property type="entry name" value="Fe3_Rdtase_TM_dom"/>
</dbReference>
<evidence type="ECO:0000256" key="5">
    <source>
        <dbReference type="ARBA" id="ARBA00022982"/>
    </source>
</evidence>
<dbReference type="InterPro" id="IPR039261">
    <property type="entry name" value="FNR_nucleotide-bd"/>
</dbReference>
<dbReference type="InterPro" id="IPR013112">
    <property type="entry name" value="FAD-bd_8"/>
</dbReference>
<dbReference type="PROSITE" id="PS51384">
    <property type="entry name" value="FAD_FR"/>
    <property type="match status" value="1"/>
</dbReference>
<evidence type="ECO:0000256" key="7">
    <source>
        <dbReference type="ARBA" id="ARBA00023002"/>
    </source>
</evidence>
<organism evidence="12 13">
    <name type="scientific">Cryoendolithus antarcticus</name>
    <dbReference type="NCBI Taxonomy" id="1507870"/>
    <lineage>
        <taxon>Eukaryota</taxon>
        <taxon>Fungi</taxon>
        <taxon>Dikarya</taxon>
        <taxon>Ascomycota</taxon>
        <taxon>Pezizomycotina</taxon>
        <taxon>Dothideomycetes</taxon>
        <taxon>Dothideomycetidae</taxon>
        <taxon>Cladosporiales</taxon>
        <taxon>Cladosporiaceae</taxon>
        <taxon>Cryoendolithus</taxon>
    </lineage>
</organism>
<dbReference type="GO" id="GO:0006879">
    <property type="term" value="P:intracellular iron ion homeostasis"/>
    <property type="evidence" value="ECO:0007669"/>
    <property type="project" value="TreeGrafter"/>
</dbReference>
<feature type="domain" description="FAD-binding FR-type" evidence="11">
    <location>
        <begin position="281"/>
        <end position="399"/>
    </location>
</feature>
<comment type="caution">
    <text evidence="12">The sequence shown here is derived from an EMBL/GenBank/DDBJ whole genome shotgun (WGS) entry which is preliminary data.</text>
</comment>